<dbReference type="AlphaFoldDB" id="A0AAD7NUX5"/>
<dbReference type="EMBL" id="JARKIB010000008">
    <property type="protein sequence ID" value="KAJ7777028.1"/>
    <property type="molecule type" value="Genomic_DNA"/>
</dbReference>
<comment type="caution">
    <text evidence="1">The sequence shown here is derived from an EMBL/GenBank/DDBJ whole genome shotgun (WGS) entry which is preliminary data.</text>
</comment>
<keyword evidence="2" id="KW-1185">Reference proteome</keyword>
<proteinExistence type="predicted"/>
<organism evidence="1 2">
    <name type="scientific">Mycena metata</name>
    <dbReference type="NCBI Taxonomy" id="1033252"/>
    <lineage>
        <taxon>Eukaryota</taxon>
        <taxon>Fungi</taxon>
        <taxon>Dikarya</taxon>
        <taxon>Basidiomycota</taxon>
        <taxon>Agaricomycotina</taxon>
        <taxon>Agaricomycetes</taxon>
        <taxon>Agaricomycetidae</taxon>
        <taxon>Agaricales</taxon>
        <taxon>Marasmiineae</taxon>
        <taxon>Mycenaceae</taxon>
        <taxon>Mycena</taxon>
    </lineage>
</organism>
<gene>
    <name evidence="1" type="ORF">B0H16DRAFT_946052</name>
</gene>
<reference evidence="1" key="1">
    <citation type="submission" date="2023-03" db="EMBL/GenBank/DDBJ databases">
        <title>Massive genome expansion in bonnet fungi (Mycena s.s.) driven by repeated elements and novel gene families across ecological guilds.</title>
        <authorList>
            <consortium name="Lawrence Berkeley National Laboratory"/>
            <person name="Harder C.B."/>
            <person name="Miyauchi S."/>
            <person name="Viragh M."/>
            <person name="Kuo A."/>
            <person name="Thoen E."/>
            <person name="Andreopoulos B."/>
            <person name="Lu D."/>
            <person name="Skrede I."/>
            <person name="Drula E."/>
            <person name="Henrissat B."/>
            <person name="Morin E."/>
            <person name="Kohler A."/>
            <person name="Barry K."/>
            <person name="LaButti K."/>
            <person name="Morin E."/>
            <person name="Salamov A."/>
            <person name="Lipzen A."/>
            <person name="Mereny Z."/>
            <person name="Hegedus B."/>
            <person name="Baldrian P."/>
            <person name="Stursova M."/>
            <person name="Weitz H."/>
            <person name="Taylor A."/>
            <person name="Grigoriev I.V."/>
            <person name="Nagy L.G."/>
            <person name="Martin F."/>
            <person name="Kauserud H."/>
        </authorList>
    </citation>
    <scope>NUCLEOTIDE SEQUENCE</scope>
    <source>
        <strain evidence="1">CBHHK182m</strain>
    </source>
</reference>
<evidence type="ECO:0000313" key="1">
    <source>
        <dbReference type="EMBL" id="KAJ7777028.1"/>
    </source>
</evidence>
<name>A0AAD7NUX5_9AGAR</name>
<dbReference type="Proteomes" id="UP001215598">
    <property type="component" value="Unassembled WGS sequence"/>
</dbReference>
<sequence>MRGNKVRVPRTRPIPLTHISLTHRYTPTSRYGTLGAGNIVSVGLREEKRCVLAFSFDFFHPSIPARLSSLPIPALAQGAESAPGDGVAVIVDAPFTPVNPAAVRMGLHLGLARIWCCRTFPKSALSPPPLLRSRLPPLRTPYAVSSEDSPSPSLSLPDALVPLPITFCISHRFYDGVTCRNRCTSQVCCACRNRRPPRCATQTPAIDGSSVPAHVCRQMYPLSPIPCAD</sequence>
<protein>
    <submittedName>
        <fullName evidence="1">Uncharacterized protein</fullName>
    </submittedName>
</protein>
<accession>A0AAD7NUX5</accession>
<evidence type="ECO:0000313" key="2">
    <source>
        <dbReference type="Proteomes" id="UP001215598"/>
    </source>
</evidence>